<dbReference type="InterPro" id="IPR050229">
    <property type="entry name" value="GlpE_sulfurtransferase"/>
</dbReference>
<dbReference type="SUPFAM" id="SSF52821">
    <property type="entry name" value="Rhodanese/Cell cycle control phosphatase"/>
    <property type="match status" value="1"/>
</dbReference>
<dbReference type="PANTHER" id="PTHR43031:SF1">
    <property type="entry name" value="PYRIDINE NUCLEOTIDE-DISULPHIDE OXIDOREDUCTASE"/>
    <property type="match status" value="1"/>
</dbReference>
<protein>
    <submittedName>
        <fullName evidence="2">Rhodanese-related sulfurtransferase</fullName>
    </submittedName>
</protein>
<dbReference type="PANTHER" id="PTHR43031">
    <property type="entry name" value="FAD-DEPENDENT OXIDOREDUCTASE"/>
    <property type="match status" value="1"/>
</dbReference>
<dbReference type="GO" id="GO:0016740">
    <property type="term" value="F:transferase activity"/>
    <property type="evidence" value="ECO:0007669"/>
    <property type="project" value="UniProtKB-KW"/>
</dbReference>
<feature type="domain" description="Rhodanese" evidence="1">
    <location>
        <begin position="23"/>
        <end position="111"/>
    </location>
</feature>
<dbReference type="Gene3D" id="3.40.250.10">
    <property type="entry name" value="Rhodanese-like domain"/>
    <property type="match status" value="1"/>
</dbReference>
<dbReference type="AlphaFoldDB" id="A0A0S6U8I5"/>
<dbReference type="Pfam" id="PF00581">
    <property type="entry name" value="Rhodanese"/>
    <property type="match status" value="1"/>
</dbReference>
<evidence type="ECO:0000313" key="2">
    <source>
        <dbReference type="EMBL" id="GAF25274.1"/>
    </source>
</evidence>
<dbReference type="InterPro" id="IPR001763">
    <property type="entry name" value="Rhodanese-like_dom"/>
</dbReference>
<gene>
    <name evidence="2" type="ORF">MTY_0604</name>
</gene>
<dbReference type="SMART" id="SM00450">
    <property type="entry name" value="RHOD"/>
    <property type="match status" value="1"/>
</dbReference>
<organism evidence="2">
    <name type="scientific">Moorella thermoacetica Y72</name>
    <dbReference type="NCBI Taxonomy" id="1325331"/>
    <lineage>
        <taxon>Bacteria</taxon>
        <taxon>Bacillati</taxon>
        <taxon>Bacillota</taxon>
        <taxon>Clostridia</taxon>
        <taxon>Neomoorellales</taxon>
        <taxon>Neomoorellaceae</taxon>
        <taxon>Neomoorella</taxon>
    </lineage>
</organism>
<reference evidence="2" key="1">
    <citation type="journal article" date="2014" name="Gene">
        <title>Genome-guided analysis of transformation efficiency and carbon dioxide assimilation by Moorella thermoacetica Y72.</title>
        <authorList>
            <person name="Tsukahara K."/>
            <person name="Kita A."/>
            <person name="Nakashimada Y."/>
            <person name="Hoshino T."/>
            <person name="Murakami K."/>
        </authorList>
    </citation>
    <scope>NUCLEOTIDE SEQUENCE [LARGE SCALE GENOMIC DNA]</scope>
    <source>
        <strain evidence="2">Y72</strain>
    </source>
</reference>
<dbReference type="PROSITE" id="PS50206">
    <property type="entry name" value="RHODANESE_3"/>
    <property type="match status" value="1"/>
</dbReference>
<sequence>MSACRMISIKSRKQNLKKLVDAGDPNIYILDIRDAKDFAAGHIPGAHNIPFKEVGRNLDKLPRDKTIIVYCYTGQTGGQTTAALNIAGFKARSLNGGINNGWLKAGYPVVK</sequence>
<dbReference type="CDD" id="cd00158">
    <property type="entry name" value="RHOD"/>
    <property type="match status" value="1"/>
</dbReference>
<accession>A0A0S6U8I5</accession>
<evidence type="ECO:0000259" key="1">
    <source>
        <dbReference type="PROSITE" id="PS50206"/>
    </source>
</evidence>
<keyword evidence="2" id="KW-0808">Transferase</keyword>
<dbReference type="InterPro" id="IPR036873">
    <property type="entry name" value="Rhodanese-like_dom_sf"/>
</dbReference>
<dbReference type="Proteomes" id="UP000063718">
    <property type="component" value="Unassembled WGS sequence"/>
</dbReference>
<name>A0A0S6U8I5_NEOTH</name>
<proteinExistence type="predicted"/>
<dbReference type="EMBL" id="DF238840">
    <property type="protein sequence ID" value="GAF25274.1"/>
    <property type="molecule type" value="Genomic_DNA"/>
</dbReference>